<dbReference type="PANTHER" id="PTHR33653:SF1">
    <property type="entry name" value="RIBONUCLEASE VAPC2"/>
    <property type="match status" value="1"/>
</dbReference>
<sequence length="134" mass="14485">MTARHPSGVLDTCTYLDLELLEPESLPTVPEITAITLAELSQGVAMAKDAAARSTRSEQLGAAIAEFEPLPFDNDAATRYGSLVALTLAAKRDPRPRRMDLLIAAIASSRGMPLFTRNSKDFRGLESMVEIVPI</sequence>
<dbReference type="EMBL" id="QQAZ01000009">
    <property type="protein sequence ID" value="RDI47198.1"/>
    <property type="molecule type" value="Genomic_DNA"/>
</dbReference>
<proteinExistence type="inferred from homology"/>
<dbReference type="InterPro" id="IPR050556">
    <property type="entry name" value="Type_II_TA_system_RNase"/>
</dbReference>
<dbReference type="CDD" id="cd18732">
    <property type="entry name" value="PIN_MtVapC4-C5_like"/>
    <property type="match status" value="1"/>
</dbReference>
<dbReference type="SUPFAM" id="SSF88723">
    <property type="entry name" value="PIN domain-like"/>
    <property type="match status" value="1"/>
</dbReference>
<dbReference type="Pfam" id="PF01850">
    <property type="entry name" value="PIN"/>
    <property type="match status" value="1"/>
</dbReference>
<accession>A0A370GU27</accession>
<dbReference type="STRING" id="1210089.GCA_001613165_04342"/>
<evidence type="ECO:0000256" key="2">
    <source>
        <dbReference type="ARBA" id="ARBA00022649"/>
    </source>
</evidence>
<dbReference type="AlphaFoldDB" id="A0A370GU27"/>
<dbReference type="Proteomes" id="UP000255355">
    <property type="component" value="Unassembled WGS sequence"/>
</dbReference>
<comment type="cofactor">
    <cofactor evidence="1">
        <name>Mg(2+)</name>
        <dbReference type="ChEBI" id="CHEBI:18420"/>
    </cofactor>
</comment>
<gene>
    <name evidence="9" type="ORF">DFR68_109197</name>
</gene>
<dbReference type="Gene3D" id="3.40.50.1010">
    <property type="entry name" value="5'-nuclease"/>
    <property type="match status" value="1"/>
</dbReference>
<organism evidence="9 10">
    <name type="scientific">Nocardia mexicana</name>
    <dbReference type="NCBI Taxonomy" id="279262"/>
    <lineage>
        <taxon>Bacteria</taxon>
        <taxon>Bacillati</taxon>
        <taxon>Actinomycetota</taxon>
        <taxon>Actinomycetes</taxon>
        <taxon>Mycobacteriales</taxon>
        <taxon>Nocardiaceae</taxon>
        <taxon>Nocardia</taxon>
    </lineage>
</organism>
<evidence type="ECO:0000256" key="5">
    <source>
        <dbReference type="ARBA" id="ARBA00022801"/>
    </source>
</evidence>
<dbReference type="GO" id="GO:0016787">
    <property type="term" value="F:hydrolase activity"/>
    <property type="evidence" value="ECO:0007669"/>
    <property type="project" value="UniProtKB-KW"/>
</dbReference>
<dbReference type="InterPro" id="IPR029060">
    <property type="entry name" value="PIN-like_dom_sf"/>
</dbReference>
<evidence type="ECO:0000259" key="8">
    <source>
        <dbReference type="Pfam" id="PF01850"/>
    </source>
</evidence>
<dbReference type="OrthoDB" id="3257696at2"/>
<keyword evidence="10" id="KW-1185">Reference proteome</keyword>
<name>A0A370GU27_9NOCA</name>
<evidence type="ECO:0000256" key="4">
    <source>
        <dbReference type="ARBA" id="ARBA00022723"/>
    </source>
</evidence>
<evidence type="ECO:0000256" key="6">
    <source>
        <dbReference type="ARBA" id="ARBA00022842"/>
    </source>
</evidence>
<evidence type="ECO:0000256" key="3">
    <source>
        <dbReference type="ARBA" id="ARBA00022722"/>
    </source>
</evidence>
<dbReference type="PANTHER" id="PTHR33653">
    <property type="entry name" value="RIBONUCLEASE VAPC2"/>
    <property type="match status" value="1"/>
</dbReference>
<evidence type="ECO:0000256" key="1">
    <source>
        <dbReference type="ARBA" id="ARBA00001946"/>
    </source>
</evidence>
<keyword evidence="6" id="KW-0460">Magnesium</keyword>
<protein>
    <recommendedName>
        <fullName evidence="8">PIN domain-containing protein</fullName>
    </recommendedName>
</protein>
<keyword evidence="3" id="KW-0540">Nuclease</keyword>
<keyword evidence="4" id="KW-0479">Metal-binding</keyword>
<dbReference type="GO" id="GO:0046872">
    <property type="term" value="F:metal ion binding"/>
    <property type="evidence" value="ECO:0007669"/>
    <property type="project" value="UniProtKB-KW"/>
</dbReference>
<evidence type="ECO:0000256" key="7">
    <source>
        <dbReference type="ARBA" id="ARBA00038093"/>
    </source>
</evidence>
<dbReference type="GO" id="GO:0004518">
    <property type="term" value="F:nuclease activity"/>
    <property type="evidence" value="ECO:0007669"/>
    <property type="project" value="UniProtKB-KW"/>
</dbReference>
<dbReference type="InterPro" id="IPR002716">
    <property type="entry name" value="PIN_dom"/>
</dbReference>
<keyword evidence="5" id="KW-0378">Hydrolase</keyword>
<comment type="caution">
    <text evidence="9">The sequence shown here is derived from an EMBL/GenBank/DDBJ whole genome shotgun (WGS) entry which is preliminary data.</text>
</comment>
<evidence type="ECO:0000313" key="9">
    <source>
        <dbReference type="EMBL" id="RDI47198.1"/>
    </source>
</evidence>
<evidence type="ECO:0000313" key="10">
    <source>
        <dbReference type="Proteomes" id="UP000255355"/>
    </source>
</evidence>
<feature type="domain" description="PIN" evidence="8">
    <location>
        <begin position="32"/>
        <end position="122"/>
    </location>
</feature>
<keyword evidence="2" id="KW-1277">Toxin-antitoxin system</keyword>
<comment type="similarity">
    <text evidence="7">Belongs to the PINc/VapC protein family.</text>
</comment>
<reference evidence="9 10" key="1">
    <citation type="submission" date="2018-07" db="EMBL/GenBank/DDBJ databases">
        <title>Genomic Encyclopedia of Type Strains, Phase IV (KMG-IV): sequencing the most valuable type-strain genomes for metagenomic binning, comparative biology and taxonomic classification.</title>
        <authorList>
            <person name="Goeker M."/>
        </authorList>
    </citation>
    <scope>NUCLEOTIDE SEQUENCE [LARGE SCALE GENOMIC DNA]</scope>
    <source>
        <strain evidence="9 10">DSM 44952</strain>
    </source>
</reference>
<dbReference type="RefSeq" id="WP_068022590.1">
    <property type="nucleotide sequence ID" value="NZ_QQAZ01000009.1"/>
</dbReference>